<sequence length="131" mass="14889">MKQIQELSLTKRKEKGKRREQTSYIPGAIPSEPILPRHVRPEASPISPGSREPSTPKTEERSQSIQKNIVFFTPDPQIPLPDKICKVTSPIFEIRAKDYNVDFAGNELEKFIKRVEAATEFEGASREDIEP</sequence>
<gene>
    <name evidence="2" type="ORF">O181_098702</name>
</gene>
<accession>A0A9Q3JAX9</accession>
<organism evidence="2 3">
    <name type="scientific">Austropuccinia psidii MF-1</name>
    <dbReference type="NCBI Taxonomy" id="1389203"/>
    <lineage>
        <taxon>Eukaryota</taxon>
        <taxon>Fungi</taxon>
        <taxon>Dikarya</taxon>
        <taxon>Basidiomycota</taxon>
        <taxon>Pucciniomycotina</taxon>
        <taxon>Pucciniomycetes</taxon>
        <taxon>Pucciniales</taxon>
        <taxon>Sphaerophragmiaceae</taxon>
        <taxon>Austropuccinia</taxon>
    </lineage>
</organism>
<evidence type="ECO:0000256" key="1">
    <source>
        <dbReference type="SAM" id="MobiDB-lite"/>
    </source>
</evidence>
<dbReference type="AlphaFoldDB" id="A0A9Q3JAX9"/>
<comment type="caution">
    <text evidence="2">The sequence shown here is derived from an EMBL/GenBank/DDBJ whole genome shotgun (WGS) entry which is preliminary data.</text>
</comment>
<protein>
    <submittedName>
        <fullName evidence="2">Uncharacterized protein</fullName>
    </submittedName>
</protein>
<feature type="region of interest" description="Disordered" evidence="1">
    <location>
        <begin position="1"/>
        <end position="65"/>
    </location>
</feature>
<reference evidence="2" key="1">
    <citation type="submission" date="2021-03" db="EMBL/GenBank/DDBJ databases">
        <title>Draft genome sequence of rust myrtle Austropuccinia psidii MF-1, a brazilian biotype.</title>
        <authorList>
            <person name="Quecine M.C."/>
            <person name="Pachon D.M.R."/>
            <person name="Bonatelli M.L."/>
            <person name="Correr F.H."/>
            <person name="Franceschini L.M."/>
            <person name="Leite T.F."/>
            <person name="Margarido G.R.A."/>
            <person name="Almeida C.A."/>
            <person name="Ferrarezi J.A."/>
            <person name="Labate C.A."/>
        </authorList>
    </citation>
    <scope>NUCLEOTIDE SEQUENCE</scope>
    <source>
        <strain evidence="2">MF-1</strain>
    </source>
</reference>
<keyword evidence="3" id="KW-1185">Reference proteome</keyword>
<dbReference type="EMBL" id="AVOT02067472">
    <property type="protein sequence ID" value="MBW0558987.1"/>
    <property type="molecule type" value="Genomic_DNA"/>
</dbReference>
<evidence type="ECO:0000313" key="2">
    <source>
        <dbReference type="EMBL" id="MBW0558987.1"/>
    </source>
</evidence>
<name>A0A9Q3JAX9_9BASI</name>
<dbReference type="Proteomes" id="UP000765509">
    <property type="component" value="Unassembled WGS sequence"/>
</dbReference>
<evidence type="ECO:0000313" key="3">
    <source>
        <dbReference type="Proteomes" id="UP000765509"/>
    </source>
</evidence>
<proteinExistence type="predicted"/>